<dbReference type="EMBL" id="JAJTWT010000021">
    <property type="protein sequence ID" value="MCE4540710.1"/>
    <property type="molecule type" value="Genomic_DNA"/>
</dbReference>
<name>A0ABS8XLX5_9BURK</name>
<organism evidence="1 2">
    <name type="scientific">Pelomonas caseinilytica</name>
    <dbReference type="NCBI Taxonomy" id="2906763"/>
    <lineage>
        <taxon>Bacteria</taxon>
        <taxon>Pseudomonadati</taxon>
        <taxon>Pseudomonadota</taxon>
        <taxon>Betaproteobacteria</taxon>
        <taxon>Burkholderiales</taxon>
        <taxon>Sphaerotilaceae</taxon>
        <taxon>Roseateles</taxon>
    </lineage>
</organism>
<dbReference type="RefSeq" id="WP_233395382.1">
    <property type="nucleotide sequence ID" value="NZ_JAJTWT010000021.1"/>
</dbReference>
<comment type="caution">
    <text evidence="1">The sequence shown here is derived from an EMBL/GenBank/DDBJ whole genome shotgun (WGS) entry which is preliminary data.</text>
</comment>
<sequence>MYNRNQLLRAFKSLAHADDSQADQGHCQRLHYHAQRLGFQNFEHYRRWLKTAPETSLANISTRLMERVCATRMPSLDEPYVEFTPVPDGISYYSCWIGWDSNGDDVRGPRPLDAKRSVPLMRKKNEHPVYVVESPRELLAWQYKWKAMAYLPEALAREFFPSFFSKGLVDPNVSPELVSQRALERHARLMASLDAARHGNS</sequence>
<accession>A0ABS8XLX5</accession>
<proteinExistence type="predicted"/>
<gene>
    <name evidence="1" type="ORF">LXT12_26095</name>
</gene>
<evidence type="ECO:0008006" key="3">
    <source>
        <dbReference type="Google" id="ProtNLM"/>
    </source>
</evidence>
<evidence type="ECO:0000313" key="1">
    <source>
        <dbReference type="EMBL" id="MCE4540710.1"/>
    </source>
</evidence>
<keyword evidence="2" id="KW-1185">Reference proteome</keyword>
<reference evidence="1 2" key="1">
    <citation type="submission" date="2021-12" db="EMBL/GenBank/DDBJ databases">
        <title>Genome seq of p7.</title>
        <authorList>
            <person name="Seo T."/>
        </authorList>
    </citation>
    <scope>NUCLEOTIDE SEQUENCE [LARGE SCALE GENOMIC DNA]</scope>
    <source>
        <strain evidence="1 2">P7</strain>
    </source>
</reference>
<dbReference type="Proteomes" id="UP001201463">
    <property type="component" value="Unassembled WGS sequence"/>
</dbReference>
<evidence type="ECO:0000313" key="2">
    <source>
        <dbReference type="Proteomes" id="UP001201463"/>
    </source>
</evidence>
<protein>
    <recommendedName>
        <fullName evidence="3">Transposase</fullName>
    </recommendedName>
</protein>